<dbReference type="Gene3D" id="3.40.50.620">
    <property type="entry name" value="HUPs"/>
    <property type="match status" value="1"/>
</dbReference>
<dbReference type="PANTHER" id="PTHR21294:SF17">
    <property type="entry name" value="PROTEIN FIXA"/>
    <property type="match status" value="1"/>
</dbReference>
<protein>
    <recommendedName>
        <fullName evidence="2">Electron transfer flavoprotein alpha/beta-subunit N-terminal domain-containing protein</fullName>
    </recommendedName>
</protein>
<sequence>MEVFTVKWGGVLDTTTPLKISNFDLSAIECALKIKSLKADCQIIGLYIGDLLNSKLSKDLLSRGLDELIHLKTPCSDSIASANILADYMNNIQADIVITSQASSDLFQGVFAPYLAAKLDYAYVNAVSDIEKVENTLTLMSSDALNEMKISVTTPCVLSINPESFEAKIPGMKAILAAAKKPIKEENVKEQNSLVNCIALNLPKAQDRAKQIFDMKNIENFKAELEKLF</sequence>
<dbReference type="PANTHER" id="PTHR21294">
    <property type="entry name" value="ELECTRON TRANSFER FLAVOPROTEIN BETA-SUBUNIT"/>
    <property type="match status" value="1"/>
</dbReference>
<dbReference type="InterPro" id="IPR014730">
    <property type="entry name" value="ETF_a/b_N"/>
</dbReference>
<gene>
    <name evidence="3" type="ORF">AVCANL283_03685</name>
</gene>
<evidence type="ECO:0000259" key="2">
    <source>
        <dbReference type="SMART" id="SM00893"/>
    </source>
</evidence>
<proteinExistence type="predicted"/>
<evidence type="ECO:0000313" key="4">
    <source>
        <dbReference type="Proteomes" id="UP000786183"/>
    </source>
</evidence>
<keyword evidence="1" id="KW-0249">Electron transport</keyword>
<keyword evidence="1" id="KW-0813">Transport</keyword>
<dbReference type="RefSeq" id="WP_224325270.1">
    <property type="nucleotide sequence ID" value="NZ_JACGBB010000005.1"/>
</dbReference>
<reference evidence="3 4" key="1">
    <citation type="submission" date="2020-07" db="EMBL/GenBank/DDBJ databases">
        <title>Transfer of Campylobacter canadensis to the novel genus Avispirillum gen. nov., that also includes two novel species recovered from migratory waterfowl: Avispirillum anseris sp. nov. and Avispirillum brantae sp. nov.</title>
        <authorList>
            <person name="Miller W.G."/>
            <person name="Chapman M.H."/>
            <person name="Yee E."/>
            <person name="Inglis G.D."/>
        </authorList>
    </citation>
    <scope>NUCLEOTIDE SEQUENCE [LARGE SCALE GENOMIC DNA]</scope>
    <source>
        <strain evidence="3 4">L283</strain>
    </source>
</reference>
<evidence type="ECO:0000313" key="3">
    <source>
        <dbReference type="EMBL" id="MBZ7987214.1"/>
    </source>
</evidence>
<name>A0ABS7WT34_9BACT</name>
<dbReference type="InterPro" id="IPR014729">
    <property type="entry name" value="Rossmann-like_a/b/a_fold"/>
</dbReference>
<organism evidence="3 4">
    <name type="scientific">Campylobacter canadensis</name>
    <dbReference type="NCBI Taxonomy" id="449520"/>
    <lineage>
        <taxon>Bacteria</taxon>
        <taxon>Pseudomonadati</taxon>
        <taxon>Campylobacterota</taxon>
        <taxon>Epsilonproteobacteria</taxon>
        <taxon>Campylobacterales</taxon>
        <taxon>Campylobacteraceae</taxon>
        <taxon>Campylobacter</taxon>
    </lineage>
</organism>
<accession>A0ABS7WT34</accession>
<dbReference type="EMBL" id="JACGBB010000005">
    <property type="protein sequence ID" value="MBZ7987214.1"/>
    <property type="molecule type" value="Genomic_DNA"/>
</dbReference>
<evidence type="ECO:0000256" key="1">
    <source>
        <dbReference type="ARBA" id="ARBA00022982"/>
    </source>
</evidence>
<comment type="caution">
    <text evidence="3">The sequence shown here is derived from an EMBL/GenBank/DDBJ whole genome shotgun (WGS) entry which is preliminary data.</text>
</comment>
<dbReference type="InterPro" id="IPR012255">
    <property type="entry name" value="ETF_b"/>
</dbReference>
<dbReference type="Proteomes" id="UP000786183">
    <property type="component" value="Unassembled WGS sequence"/>
</dbReference>
<keyword evidence="4" id="KW-1185">Reference proteome</keyword>
<dbReference type="Pfam" id="PF01012">
    <property type="entry name" value="ETF"/>
    <property type="match status" value="1"/>
</dbReference>
<feature type="domain" description="Electron transfer flavoprotein alpha/beta-subunit N-terminal" evidence="2">
    <location>
        <begin position="9"/>
        <end position="195"/>
    </location>
</feature>
<dbReference type="SUPFAM" id="SSF52402">
    <property type="entry name" value="Adenine nucleotide alpha hydrolases-like"/>
    <property type="match status" value="1"/>
</dbReference>
<dbReference type="SMART" id="SM00893">
    <property type="entry name" value="ETF"/>
    <property type="match status" value="1"/>
</dbReference>